<keyword evidence="3" id="KW-1185">Reference proteome</keyword>
<evidence type="ECO:0000313" key="3">
    <source>
        <dbReference type="Proteomes" id="UP000036196"/>
    </source>
</evidence>
<proteinExistence type="predicted"/>
<dbReference type="Proteomes" id="UP000036196">
    <property type="component" value="Unassembled WGS sequence"/>
</dbReference>
<evidence type="ECO:0000313" key="2">
    <source>
        <dbReference type="EMBL" id="KMK16150.1"/>
    </source>
</evidence>
<gene>
    <name evidence="2" type="ORF">ABW06_02750</name>
</gene>
<sequence length="251" mass="30078">MGSVDLYIVTHKDFDVPGDRLYKPIIVGNGDVKISSALRDNVGDNIAEKNKSFCEMTAIYWLWKNIPHEADDIIGLNHYRRYFSENKKNNIVNYNTVLELLSKYDVIIPKKRNYFLFSIESHYCKAHHENDLKKVRQILERKHAEYLPFYDSVMRGTKLSLYNMFITRWKLFSEYCEWLFPILFELDEQIDKKDYDPYQMRVIGFIAERLFNVWLEEKRTKIKIYEMSVYNTDGENLIHKGFNLLKRQILS</sequence>
<name>A0A0J5LC86_PLUGE</name>
<comment type="caution">
    <text evidence="2">The sequence shown here is derived from an EMBL/GenBank/DDBJ whole genome shotgun (WGS) entry which is preliminary data.</text>
</comment>
<dbReference type="PATRIC" id="fig|61647.15.peg.1962"/>
<accession>A0A0J5LC86</accession>
<dbReference type="EMBL" id="LDZF01000002">
    <property type="protein sequence ID" value="KMK16150.1"/>
    <property type="molecule type" value="Genomic_DNA"/>
</dbReference>
<protein>
    <recommendedName>
        <fullName evidence="1">DUF4422 domain-containing protein</fullName>
    </recommendedName>
</protein>
<evidence type="ECO:0000259" key="1">
    <source>
        <dbReference type="Pfam" id="PF14393"/>
    </source>
</evidence>
<dbReference type="InterPro" id="IPR025536">
    <property type="entry name" value="DUF4422"/>
</dbReference>
<dbReference type="AlphaFoldDB" id="A0A0J5LC86"/>
<dbReference type="RefSeq" id="WP_048278105.1">
    <property type="nucleotide sequence ID" value="NZ_JALLDC010000007.1"/>
</dbReference>
<reference evidence="2 3" key="1">
    <citation type="submission" date="2015-05" db="EMBL/GenBank/DDBJ databases">
        <title>Genome sequences of Pluralibacter gergoviae.</title>
        <authorList>
            <person name="Greninger A.L."/>
            <person name="Miller S."/>
        </authorList>
    </citation>
    <scope>NUCLEOTIDE SEQUENCE [LARGE SCALE GENOMIC DNA]</scope>
    <source>
        <strain evidence="2 3">JS81F13</strain>
    </source>
</reference>
<dbReference type="Pfam" id="PF14393">
    <property type="entry name" value="DUF4422"/>
    <property type="match status" value="1"/>
</dbReference>
<organism evidence="2 3">
    <name type="scientific">Pluralibacter gergoviae</name>
    <name type="common">Enterobacter gergoviae</name>
    <dbReference type="NCBI Taxonomy" id="61647"/>
    <lineage>
        <taxon>Bacteria</taxon>
        <taxon>Pseudomonadati</taxon>
        <taxon>Pseudomonadota</taxon>
        <taxon>Gammaproteobacteria</taxon>
        <taxon>Enterobacterales</taxon>
        <taxon>Enterobacteriaceae</taxon>
        <taxon>Pluralibacter</taxon>
    </lineage>
</organism>
<feature type="domain" description="DUF4422" evidence="1">
    <location>
        <begin position="6"/>
        <end position="218"/>
    </location>
</feature>